<dbReference type="PANTHER" id="PTHR15231">
    <property type="entry name" value="PHOSPHATIDYLINOSITOL N-ACETYLGLUCOSAMINYLTRANSFERASE SUBUNIT H"/>
    <property type="match status" value="1"/>
</dbReference>
<organism evidence="5 6">
    <name type="scientific">Porites lobata</name>
    <dbReference type="NCBI Taxonomy" id="104759"/>
    <lineage>
        <taxon>Eukaryota</taxon>
        <taxon>Metazoa</taxon>
        <taxon>Cnidaria</taxon>
        <taxon>Anthozoa</taxon>
        <taxon>Hexacorallia</taxon>
        <taxon>Scleractinia</taxon>
        <taxon>Fungiina</taxon>
        <taxon>Poritidae</taxon>
        <taxon>Porites</taxon>
    </lineage>
</organism>
<comment type="pathway">
    <text evidence="1">Glycolipid biosynthesis; glycosylphosphatidylinositol-anchor biosynthesis.</text>
</comment>
<dbReference type="InterPro" id="IPR044215">
    <property type="entry name" value="PIG-H"/>
</dbReference>
<reference evidence="5 6" key="1">
    <citation type="submission" date="2022-05" db="EMBL/GenBank/DDBJ databases">
        <authorList>
            <consortium name="Genoscope - CEA"/>
            <person name="William W."/>
        </authorList>
    </citation>
    <scope>NUCLEOTIDE SEQUENCE [LARGE SCALE GENOMIC DNA]</scope>
</reference>
<keyword evidence="3" id="KW-1133">Transmembrane helix</keyword>
<evidence type="ECO:0000313" key="6">
    <source>
        <dbReference type="Proteomes" id="UP001159405"/>
    </source>
</evidence>
<dbReference type="Proteomes" id="UP001159405">
    <property type="component" value="Unassembled WGS sequence"/>
</dbReference>
<sequence length="191" mass="21460">MNKQKCIFEGSSIHGNTLRVYLKGDGDLSSSFVMEHSSNAACGSFAFIAPCILAVTFVLYNELLTFTITGCLAWTVVLITIACVKLLCFNVCRESVLVVKDLGIQLTRIGAFGLQTSQFIEQHRVVDVIINEVITMHQVVFYLMLLTHDHETQDKLSEKNQQLVPLFTASMPCLETIKPIYHDMKKILETR</sequence>
<dbReference type="PANTHER" id="PTHR15231:SF1">
    <property type="entry name" value="PHOSPHATIDYLINOSITOL N-ACETYLGLUCOSAMINYLTRANSFERASE SUBUNIT H"/>
    <property type="match status" value="1"/>
</dbReference>
<gene>
    <name evidence="5" type="ORF">PLOB_00038993</name>
</gene>
<accession>A0ABN8P9P9</accession>
<keyword evidence="3" id="KW-0812">Transmembrane</keyword>
<feature type="transmembrane region" description="Helical" evidence="3">
    <location>
        <begin position="66"/>
        <end position="88"/>
    </location>
</feature>
<feature type="domain" description="Phosphatidylinositol N-acetylglucosaminyltransferase subunit H conserved" evidence="4">
    <location>
        <begin position="95"/>
        <end position="167"/>
    </location>
</feature>
<comment type="similarity">
    <text evidence="2">Belongs to the PIGH family.</text>
</comment>
<name>A0ABN8P9P9_9CNID</name>
<evidence type="ECO:0000256" key="2">
    <source>
        <dbReference type="ARBA" id="ARBA00009610"/>
    </source>
</evidence>
<evidence type="ECO:0000256" key="3">
    <source>
        <dbReference type="SAM" id="Phobius"/>
    </source>
</evidence>
<dbReference type="EMBL" id="CALNXK010000059">
    <property type="protein sequence ID" value="CAH3137432.1"/>
    <property type="molecule type" value="Genomic_DNA"/>
</dbReference>
<evidence type="ECO:0000256" key="1">
    <source>
        <dbReference type="ARBA" id="ARBA00004687"/>
    </source>
</evidence>
<evidence type="ECO:0000313" key="5">
    <source>
        <dbReference type="EMBL" id="CAH3137432.1"/>
    </source>
</evidence>
<dbReference type="Pfam" id="PF10181">
    <property type="entry name" value="PIG-H"/>
    <property type="match status" value="1"/>
</dbReference>
<dbReference type="InterPro" id="IPR019328">
    <property type="entry name" value="PIGH-H_dom"/>
</dbReference>
<protein>
    <recommendedName>
        <fullName evidence="4">Phosphatidylinositol N-acetylglucosaminyltransferase subunit H conserved domain-containing protein</fullName>
    </recommendedName>
</protein>
<feature type="transmembrane region" description="Helical" evidence="3">
    <location>
        <begin position="40"/>
        <end position="60"/>
    </location>
</feature>
<proteinExistence type="inferred from homology"/>
<comment type="caution">
    <text evidence="5">The sequence shown here is derived from an EMBL/GenBank/DDBJ whole genome shotgun (WGS) entry which is preliminary data.</text>
</comment>
<keyword evidence="3" id="KW-0472">Membrane</keyword>
<evidence type="ECO:0000259" key="4">
    <source>
        <dbReference type="Pfam" id="PF10181"/>
    </source>
</evidence>
<keyword evidence="6" id="KW-1185">Reference proteome</keyword>